<keyword evidence="2" id="KW-1133">Transmembrane helix</keyword>
<accession>A0A4U6TL23</accession>
<keyword evidence="2" id="KW-0812">Transmembrane</keyword>
<keyword evidence="5" id="KW-1185">Reference proteome</keyword>
<dbReference type="InterPro" id="IPR025315">
    <property type="entry name" value="DUF4220"/>
</dbReference>
<keyword evidence="2" id="KW-0472">Membrane</keyword>
<dbReference type="Pfam" id="PF13968">
    <property type="entry name" value="DUF4220"/>
    <property type="match status" value="1"/>
</dbReference>
<gene>
    <name evidence="4" type="ORF">SEVIR_8G169300v2</name>
</gene>
<dbReference type="EMBL" id="CM016559">
    <property type="protein sequence ID" value="TKW01269.1"/>
    <property type="molecule type" value="Genomic_DNA"/>
</dbReference>
<dbReference type="InterPro" id="IPR007658">
    <property type="entry name" value="DUF594"/>
</dbReference>
<dbReference type="Gramene" id="TKW01269">
    <property type="protein sequence ID" value="TKW01269"/>
    <property type="gene ID" value="SEVIR_8G169300v2"/>
</dbReference>
<dbReference type="Proteomes" id="UP000298652">
    <property type="component" value="Chromosome 8"/>
</dbReference>
<evidence type="ECO:0000256" key="1">
    <source>
        <dbReference type="SAM" id="MobiDB-lite"/>
    </source>
</evidence>
<feature type="region of interest" description="Disordered" evidence="1">
    <location>
        <begin position="597"/>
        <end position="679"/>
    </location>
</feature>
<evidence type="ECO:0000259" key="3">
    <source>
        <dbReference type="Pfam" id="PF13968"/>
    </source>
</evidence>
<protein>
    <recommendedName>
        <fullName evidence="3">DUF4220 domain-containing protein</fullName>
    </recommendedName>
</protein>
<reference evidence="4" key="1">
    <citation type="submission" date="2019-03" db="EMBL/GenBank/DDBJ databases">
        <title>WGS assembly of Setaria viridis.</title>
        <authorList>
            <person name="Huang P."/>
            <person name="Jenkins J."/>
            <person name="Grimwood J."/>
            <person name="Barry K."/>
            <person name="Healey A."/>
            <person name="Mamidi S."/>
            <person name="Sreedasyam A."/>
            <person name="Shu S."/>
            <person name="Feldman M."/>
            <person name="Wu J."/>
            <person name="Yu Y."/>
            <person name="Chen C."/>
            <person name="Johnson J."/>
            <person name="Rokhsar D."/>
            <person name="Baxter I."/>
            <person name="Schmutz J."/>
            <person name="Brutnell T."/>
            <person name="Kellogg E."/>
        </authorList>
    </citation>
    <scope>NUCLEOTIDE SEQUENCE [LARGE SCALE GENOMIC DNA]</scope>
</reference>
<feature type="domain" description="DUF4220" evidence="3">
    <location>
        <begin position="51"/>
        <end position="343"/>
    </location>
</feature>
<evidence type="ECO:0000313" key="4">
    <source>
        <dbReference type="EMBL" id="TKW01269.1"/>
    </source>
</evidence>
<feature type="transmembrane region" description="Helical" evidence="2">
    <location>
        <begin position="48"/>
        <end position="66"/>
    </location>
</feature>
<evidence type="ECO:0000256" key="2">
    <source>
        <dbReference type="SAM" id="Phobius"/>
    </source>
</evidence>
<proteinExistence type="predicted"/>
<dbReference type="Pfam" id="PF04578">
    <property type="entry name" value="DUF594"/>
    <property type="match status" value="1"/>
</dbReference>
<feature type="transmembrane region" description="Helical" evidence="2">
    <location>
        <begin position="117"/>
        <end position="136"/>
    </location>
</feature>
<dbReference type="OMA" id="WFRALIW"/>
<dbReference type="AlphaFoldDB" id="A0A4U6TL23"/>
<feature type="transmembrane region" description="Helical" evidence="2">
    <location>
        <begin position="86"/>
        <end position="105"/>
    </location>
</feature>
<sequence>MSSHFWRDVQWWEDWQLRFLVLASLAFQYFLFAAALLRKCRIPHWFRVLVWLAYQGGDIVAVYALATLFNRHKKDEVAAGTAHLDILWAPVLLLHLGGQDGITAYSIEDNENWRRHLLVAASQIAIAIYVFVKSWWFHDERLLRTSILLFVPGVIKCLEKPWALRNATVTSIANSSDPLMTMTMEEDDGSLPTDMKSLDEYVKAARKCVDDEAKRDPPQFFDDKMNDEPYHLFVDLAHPYSVRLKNLQVMAVPSGRAEAHNRVRAYVSRAFDRLYTKHKASYGGVLRAVVVLLTFADIGLFEVTRRRRGESSPYARADVVVTYVLLCCTAALELVSASVVLGSGLPETDDKAAQYNLIAYLARNRRRRWIRHLAFLLGIKDQLDWLWFTAPPQPTRRVTELVHDHVAGGWKPNGYIKSLDDYRRFNDSRGQRTLERERCGGTALAASLRMPFDESVLVWHLATELCYFDHVDTGGDATRHGRVISNYMAYLLFARPWMLIPGARRGLFRAVYIELREMLKEEPSELDDEEEEEAVAKKFSPTAMDEIARKIIQKLRNSPTSSDARPRARRLPADLVRKAWALAYELMEFATEKTKEFIKEEEQKPPPTEEEKRKAAAEEEKKQLTAEEKKEAEQKPPPTEEEKRKAAAEEEKKQLTAEEKKEAEQKRKEVQANRAKKHGDARMWEVIQGVWVEMLCFSAGRCRGYLHGRSLGKGGEYLSYVWLLLSYMGMETMAERMQRTELGPVEGDAGALVKTSDPDDDEEEELAQLARPVAPRGATAAAAVAPAAMAVSVAAVVPVLGDDNV</sequence>
<organism evidence="4 5">
    <name type="scientific">Setaria viridis</name>
    <name type="common">Green bristlegrass</name>
    <name type="synonym">Setaria italica subsp. viridis</name>
    <dbReference type="NCBI Taxonomy" id="4556"/>
    <lineage>
        <taxon>Eukaryota</taxon>
        <taxon>Viridiplantae</taxon>
        <taxon>Streptophyta</taxon>
        <taxon>Embryophyta</taxon>
        <taxon>Tracheophyta</taxon>
        <taxon>Spermatophyta</taxon>
        <taxon>Magnoliopsida</taxon>
        <taxon>Liliopsida</taxon>
        <taxon>Poales</taxon>
        <taxon>Poaceae</taxon>
        <taxon>PACMAD clade</taxon>
        <taxon>Panicoideae</taxon>
        <taxon>Panicodae</taxon>
        <taxon>Paniceae</taxon>
        <taxon>Cenchrinae</taxon>
        <taxon>Setaria</taxon>
    </lineage>
</organism>
<dbReference type="PANTHER" id="PTHR31325">
    <property type="entry name" value="OS01G0798800 PROTEIN-RELATED"/>
    <property type="match status" value="1"/>
</dbReference>
<feature type="compositionally biased region" description="Basic and acidic residues" evidence="1">
    <location>
        <begin position="597"/>
        <end position="671"/>
    </location>
</feature>
<evidence type="ECO:0000313" key="5">
    <source>
        <dbReference type="Proteomes" id="UP000298652"/>
    </source>
</evidence>
<feature type="transmembrane region" description="Helical" evidence="2">
    <location>
        <begin position="15"/>
        <end position="36"/>
    </location>
</feature>
<name>A0A4U6TL23_SETVI</name>